<feature type="domain" description="C2H2-type" evidence="13">
    <location>
        <begin position="490"/>
        <end position="517"/>
    </location>
</feature>
<protein>
    <recommendedName>
        <fullName evidence="13">C2H2-type domain-containing protein</fullName>
    </recommendedName>
</protein>
<evidence type="ECO:0000256" key="11">
    <source>
        <dbReference type="ARBA" id="ARBA00023242"/>
    </source>
</evidence>
<dbReference type="EMBL" id="JAFIRN010000002">
    <property type="protein sequence ID" value="KAG5853681.1"/>
    <property type="molecule type" value="Genomic_DNA"/>
</dbReference>
<proteinExistence type="inferred from homology"/>
<sequence length="557" mass="63351">MSMVIIPSGFPTRKCERPVHNAVLKSTLRFMIHTPFRRAWDYSPPRIRLHSRVVYTKLSERLSLSHDRIGELHFCTPLSSSMMQAGVCLRQDTETTLPELTQQHRIRQEEEELGGLESVHMAESETECAAPGLNTLEPECVTAHSGVSDVHHTHTSLIKTETDLGSSHTRGIIKTEGLDSTELGYVTHLHPDQIKTEADDGGYFLVEHMQDIKCVDIKFDQIKCEFSERLVNDLVNTVMNGAGVGHKEQTESGQCAGEPDINCKKEEIEYPHTQCGELSQHCNINNEINKTQIVQKSTNCCSNHVNCQMTNVVVEPLTMNLSKTPHHLNFFQKKTVHRNKGENETVEKPYRCTLCAKCFPTLSLLNGHKRSHTGEKPYKCTQCGKCFSTISNLNSHQRFHTGENLYKCAQCGKCFSAISHLNTHYRIHTGEKPYKCTQCGKCFTTMSYLNTHQRIHTGEKPYKCAQCENCFSSISSLNSHQRIHTGEKPFKCTQCQKCFSTKSNLNNHQRSHTGEKPYKCTQCEKCFSTITSLNRHQRIHTGVKPYKCTQREKCFHR</sequence>
<evidence type="ECO:0000256" key="3">
    <source>
        <dbReference type="ARBA" id="ARBA00006991"/>
    </source>
</evidence>
<keyword evidence="15" id="KW-1185">Reference proteome</keyword>
<dbReference type="PROSITE" id="PS50157">
    <property type="entry name" value="ZINC_FINGER_C2H2_2"/>
    <property type="match status" value="7"/>
</dbReference>
<comment type="caution">
    <text evidence="14">The sequence shown here is derived from an EMBL/GenBank/DDBJ whole genome shotgun (WGS) entry which is preliminary data.</text>
</comment>
<evidence type="ECO:0000256" key="10">
    <source>
        <dbReference type="ARBA" id="ARBA00023163"/>
    </source>
</evidence>
<keyword evidence="8" id="KW-0805">Transcription regulation</keyword>
<dbReference type="AlphaFoldDB" id="A0A9D3MRF1"/>
<evidence type="ECO:0000256" key="6">
    <source>
        <dbReference type="ARBA" id="ARBA00022771"/>
    </source>
</evidence>
<comment type="subcellular location">
    <subcellularLocation>
        <location evidence="2">Nucleus</location>
    </subcellularLocation>
</comment>
<dbReference type="FunFam" id="3.30.160.60:FF:000966">
    <property type="entry name" value="ZFP90 zinc finger protein"/>
    <property type="match status" value="1"/>
</dbReference>
<dbReference type="Pfam" id="PF00096">
    <property type="entry name" value="zf-C2H2"/>
    <property type="match status" value="6"/>
</dbReference>
<dbReference type="PROSITE" id="PS00028">
    <property type="entry name" value="ZINC_FINGER_C2H2_1"/>
    <property type="match status" value="7"/>
</dbReference>
<dbReference type="FunFam" id="3.30.160.60:FF:002343">
    <property type="entry name" value="Zinc finger protein 33A"/>
    <property type="match status" value="3"/>
</dbReference>
<keyword evidence="7" id="KW-0862">Zinc</keyword>
<keyword evidence="10" id="KW-0804">Transcription</keyword>
<evidence type="ECO:0000256" key="2">
    <source>
        <dbReference type="ARBA" id="ARBA00004123"/>
    </source>
</evidence>
<feature type="domain" description="C2H2-type" evidence="13">
    <location>
        <begin position="350"/>
        <end position="377"/>
    </location>
</feature>
<evidence type="ECO:0000256" key="12">
    <source>
        <dbReference type="PROSITE-ProRule" id="PRU00042"/>
    </source>
</evidence>
<dbReference type="Pfam" id="PF13912">
    <property type="entry name" value="zf-C2H2_6"/>
    <property type="match status" value="1"/>
</dbReference>
<keyword evidence="4" id="KW-0479">Metal-binding</keyword>
<feature type="domain" description="C2H2-type" evidence="13">
    <location>
        <begin position="462"/>
        <end position="489"/>
    </location>
</feature>
<dbReference type="GO" id="GO:0008270">
    <property type="term" value="F:zinc ion binding"/>
    <property type="evidence" value="ECO:0007669"/>
    <property type="project" value="UniProtKB-KW"/>
</dbReference>
<dbReference type="GO" id="GO:0000978">
    <property type="term" value="F:RNA polymerase II cis-regulatory region sequence-specific DNA binding"/>
    <property type="evidence" value="ECO:0007669"/>
    <property type="project" value="TreeGrafter"/>
</dbReference>
<feature type="domain" description="C2H2-type" evidence="13">
    <location>
        <begin position="434"/>
        <end position="461"/>
    </location>
</feature>
<comment type="similarity">
    <text evidence="3">Belongs to the krueppel C2H2-type zinc-finger protein family.</text>
</comment>
<evidence type="ECO:0000313" key="15">
    <source>
        <dbReference type="Proteomes" id="UP001044222"/>
    </source>
</evidence>
<evidence type="ECO:0000256" key="1">
    <source>
        <dbReference type="ARBA" id="ARBA00003767"/>
    </source>
</evidence>
<dbReference type="GO" id="GO:0000981">
    <property type="term" value="F:DNA-binding transcription factor activity, RNA polymerase II-specific"/>
    <property type="evidence" value="ECO:0007669"/>
    <property type="project" value="TreeGrafter"/>
</dbReference>
<evidence type="ECO:0000256" key="4">
    <source>
        <dbReference type="ARBA" id="ARBA00022723"/>
    </source>
</evidence>
<dbReference type="FunFam" id="3.30.160.60:FF:000557">
    <property type="entry name" value="zinc finger and SCAN domain-containing protein 29"/>
    <property type="match status" value="1"/>
</dbReference>
<feature type="domain" description="C2H2-type" evidence="13">
    <location>
        <begin position="406"/>
        <end position="433"/>
    </location>
</feature>
<dbReference type="SUPFAM" id="SSF57667">
    <property type="entry name" value="beta-beta-alpha zinc fingers"/>
    <property type="match status" value="4"/>
</dbReference>
<feature type="domain" description="C2H2-type" evidence="13">
    <location>
        <begin position="518"/>
        <end position="545"/>
    </location>
</feature>
<dbReference type="Gene3D" id="3.30.160.60">
    <property type="entry name" value="Classic Zinc Finger"/>
    <property type="match status" value="7"/>
</dbReference>
<dbReference type="GO" id="GO:0005634">
    <property type="term" value="C:nucleus"/>
    <property type="evidence" value="ECO:0007669"/>
    <property type="project" value="UniProtKB-SubCell"/>
</dbReference>
<evidence type="ECO:0000259" key="13">
    <source>
        <dbReference type="PROSITE" id="PS50157"/>
    </source>
</evidence>
<keyword evidence="5" id="KW-0677">Repeat</keyword>
<organism evidence="14 15">
    <name type="scientific">Anguilla anguilla</name>
    <name type="common">European freshwater eel</name>
    <name type="synonym">Muraena anguilla</name>
    <dbReference type="NCBI Taxonomy" id="7936"/>
    <lineage>
        <taxon>Eukaryota</taxon>
        <taxon>Metazoa</taxon>
        <taxon>Chordata</taxon>
        <taxon>Craniata</taxon>
        <taxon>Vertebrata</taxon>
        <taxon>Euteleostomi</taxon>
        <taxon>Actinopterygii</taxon>
        <taxon>Neopterygii</taxon>
        <taxon>Teleostei</taxon>
        <taxon>Anguilliformes</taxon>
        <taxon>Anguillidae</taxon>
        <taxon>Anguilla</taxon>
    </lineage>
</organism>
<evidence type="ECO:0000313" key="14">
    <source>
        <dbReference type="EMBL" id="KAG5853681.1"/>
    </source>
</evidence>
<dbReference type="InterPro" id="IPR013087">
    <property type="entry name" value="Znf_C2H2_type"/>
</dbReference>
<dbReference type="PANTHER" id="PTHR23235:SF160">
    <property type="entry name" value="GASTRULA ZINC FINGER PROTEIN XLCGF7.1-LIKE-RELATED"/>
    <property type="match status" value="1"/>
</dbReference>
<keyword evidence="6 12" id="KW-0863">Zinc-finger</keyword>
<name>A0A9D3MRF1_ANGAN</name>
<gene>
    <name evidence="14" type="ORF">ANANG_G00028570</name>
</gene>
<feature type="domain" description="C2H2-type" evidence="13">
    <location>
        <begin position="378"/>
        <end position="405"/>
    </location>
</feature>
<reference evidence="14" key="1">
    <citation type="submission" date="2021-01" db="EMBL/GenBank/DDBJ databases">
        <title>A chromosome-scale assembly of European eel, Anguilla anguilla.</title>
        <authorList>
            <person name="Henkel C."/>
            <person name="Jong-Raadsen S.A."/>
            <person name="Dufour S."/>
            <person name="Weltzien F.-A."/>
            <person name="Palstra A.P."/>
            <person name="Pelster B."/>
            <person name="Spaink H.P."/>
            <person name="Van Den Thillart G.E."/>
            <person name="Jansen H."/>
            <person name="Zahm M."/>
            <person name="Klopp C."/>
            <person name="Cedric C."/>
            <person name="Louis A."/>
            <person name="Berthelot C."/>
            <person name="Parey E."/>
            <person name="Roest Crollius H."/>
            <person name="Montfort J."/>
            <person name="Robinson-Rechavi M."/>
            <person name="Bucao C."/>
            <person name="Bouchez O."/>
            <person name="Gislard M."/>
            <person name="Lluch J."/>
            <person name="Milhes M."/>
            <person name="Lampietro C."/>
            <person name="Lopez Roques C."/>
            <person name="Donnadieu C."/>
            <person name="Braasch I."/>
            <person name="Desvignes T."/>
            <person name="Postlethwait J."/>
            <person name="Bobe J."/>
            <person name="Guiguen Y."/>
            <person name="Dirks R."/>
        </authorList>
    </citation>
    <scope>NUCLEOTIDE SEQUENCE</scope>
    <source>
        <strain evidence="14">Tag_6206</strain>
        <tissue evidence="14">Liver</tissue>
    </source>
</reference>
<evidence type="ECO:0000256" key="5">
    <source>
        <dbReference type="ARBA" id="ARBA00022737"/>
    </source>
</evidence>
<dbReference type="PANTHER" id="PTHR23235">
    <property type="entry name" value="KRUEPPEL-LIKE TRANSCRIPTION FACTOR"/>
    <property type="match status" value="1"/>
</dbReference>
<keyword evidence="9" id="KW-0238">DNA-binding</keyword>
<dbReference type="FunFam" id="3.30.160.60:FF:001530">
    <property type="entry name" value="Zinc finger protein 268"/>
    <property type="match status" value="1"/>
</dbReference>
<evidence type="ECO:0000256" key="9">
    <source>
        <dbReference type="ARBA" id="ARBA00023125"/>
    </source>
</evidence>
<dbReference type="Proteomes" id="UP001044222">
    <property type="component" value="Unassembled WGS sequence"/>
</dbReference>
<evidence type="ECO:0000256" key="7">
    <source>
        <dbReference type="ARBA" id="ARBA00022833"/>
    </source>
</evidence>
<keyword evidence="11" id="KW-0539">Nucleus</keyword>
<comment type="function">
    <text evidence="1">May be involved in transcriptional regulation.</text>
</comment>
<dbReference type="InterPro" id="IPR036236">
    <property type="entry name" value="Znf_C2H2_sf"/>
</dbReference>
<dbReference type="SMART" id="SM00355">
    <property type="entry name" value="ZnF_C2H2"/>
    <property type="match status" value="7"/>
</dbReference>
<evidence type="ECO:0000256" key="8">
    <source>
        <dbReference type="ARBA" id="ARBA00023015"/>
    </source>
</evidence>
<dbReference type="FunFam" id="3.30.160.60:FF:000383">
    <property type="entry name" value="Uncharacterized protein"/>
    <property type="match status" value="1"/>
</dbReference>
<accession>A0A9D3MRF1</accession>